<evidence type="ECO:0000256" key="2">
    <source>
        <dbReference type="ARBA" id="ARBA00023002"/>
    </source>
</evidence>
<accession>A0ABV4A0F6</accession>
<dbReference type="InterPro" id="IPR057326">
    <property type="entry name" value="KR_dom"/>
</dbReference>
<dbReference type="PRINTS" id="PR00081">
    <property type="entry name" value="GDHRDH"/>
</dbReference>
<evidence type="ECO:0000313" key="5">
    <source>
        <dbReference type="Proteomes" id="UP001561046"/>
    </source>
</evidence>
<reference evidence="4 5" key="1">
    <citation type="journal article" date="2013" name="Int. J. Syst. Evol. Microbiol.">
        <title>Comamonas guangdongensis sp. nov., isolated from subterranean forest sediment, and emended description of the genus Comamonas.</title>
        <authorList>
            <person name="Zhang J."/>
            <person name="Wang Y."/>
            <person name="Zhou S."/>
            <person name="Wu C."/>
            <person name="He J."/>
            <person name="Li F."/>
        </authorList>
    </citation>
    <scope>NUCLEOTIDE SEQUENCE [LARGE SCALE GENOMIC DNA]</scope>
    <source>
        <strain evidence="4 5">CCTCC AB2011133</strain>
    </source>
</reference>
<evidence type="ECO:0000259" key="3">
    <source>
        <dbReference type="SMART" id="SM00822"/>
    </source>
</evidence>
<dbReference type="InterPro" id="IPR036291">
    <property type="entry name" value="NAD(P)-bd_dom_sf"/>
</dbReference>
<keyword evidence="5" id="KW-1185">Reference proteome</keyword>
<protein>
    <submittedName>
        <fullName evidence="4">SDR family NAD(P)-dependent oxidoreductase</fullName>
    </submittedName>
</protein>
<dbReference type="PANTHER" id="PTHR44196">
    <property type="entry name" value="DEHYDROGENASE/REDUCTASE SDR FAMILY MEMBER 7B"/>
    <property type="match status" value="1"/>
</dbReference>
<dbReference type="InterPro" id="IPR002347">
    <property type="entry name" value="SDR_fam"/>
</dbReference>
<dbReference type="PANTHER" id="PTHR44196:SF1">
    <property type="entry name" value="DEHYDROGENASE_REDUCTASE SDR FAMILY MEMBER 7B"/>
    <property type="match status" value="1"/>
</dbReference>
<name>A0ABV4A0F6_9BURK</name>
<feature type="domain" description="Ketoreductase" evidence="3">
    <location>
        <begin position="18"/>
        <end position="198"/>
    </location>
</feature>
<evidence type="ECO:0000256" key="1">
    <source>
        <dbReference type="ARBA" id="ARBA00006484"/>
    </source>
</evidence>
<dbReference type="SUPFAM" id="SSF51735">
    <property type="entry name" value="NAD(P)-binding Rossmann-fold domains"/>
    <property type="match status" value="1"/>
</dbReference>
<keyword evidence="2" id="KW-0560">Oxidoreductase</keyword>
<dbReference type="Gene3D" id="3.40.50.720">
    <property type="entry name" value="NAD(P)-binding Rossmann-like Domain"/>
    <property type="match status" value="1"/>
</dbReference>
<evidence type="ECO:0000313" key="4">
    <source>
        <dbReference type="EMBL" id="MEX8195361.1"/>
    </source>
</evidence>
<sequence length="262" mass="28513">MSLLHARLNPPLSHWQGKCAWIVGASSGIGRATSEALHAQGARVIVSARDAVALHSLTLSRSGFLVLPLDVTQPETMAEATATVKAYAGAPDLVLYCAGRYRPQRATAFDLLEMKQHLAVNYVGALQLLDAVIPMLLDAGRGHLALVGSVAGYRGLPMSLAYGPTKAALNNLAENLYLDLHPQGLGVSIINPGFVDTPLTAQNSFKMPALISSEEAARHILRGWKLGHFEMNFPRRFTRWVKLMRCLPDSWYFSAVRRVTGM</sequence>
<dbReference type="EMBL" id="JBFYGN010000044">
    <property type="protein sequence ID" value="MEX8195361.1"/>
    <property type="molecule type" value="Genomic_DNA"/>
</dbReference>
<gene>
    <name evidence="4" type="ORF">AB6724_21235</name>
</gene>
<proteinExistence type="inferred from homology"/>
<dbReference type="Proteomes" id="UP001561046">
    <property type="component" value="Unassembled WGS sequence"/>
</dbReference>
<dbReference type="RefSeq" id="WP_369340533.1">
    <property type="nucleotide sequence ID" value="NZ_JBFYGN010000044.1"/>
</dbReference>
<dbReference type="SMART" id="SM00822">
    <property type="entry name" value="PKS_KR"/>
    <property type="match status" value="1"/>
</dbReference>
<organism evidence="4 5">
    <name type="scientific">Comamonas guangdongensis</name>
    <dbReference type="NCBI Taxonomy" id="510515"/>
    <lineage>
        <taxon>Bacteria</taxon>
        <taxon>Pseudomonadati</taxon>
        <taxon>Pseudomonadota</taxon>
        <taxon>Betaproteobacteria</taxon>
        <taxon>Burkholderiales</taxon>
        <taxon>Comamonadaceae</taxon>
        <taxon>Comamonas</taxon>
    </lineage>
</organism>
<dbReference type="Pfam" id="PF00106">
    <property type="entry name" value="adh_short"/>
    <property type="match status" value="1"/>
</dbReference>
<comment type="caution">
    <text evidence="4">The sequence shown here is derived from an EMBL/GenBank/DDBJ whole genome shotgun (WGS) entry which is preliminary data.</text>
</comment>
<comment type="similarity">
    <text evidence="1">Belongs to the short-chain dehydrogenases/reductases (SDR) family.</text>
</comment>